<dbReference type="Proteomes" id="UP000489600">
    <property type="component" value="Unassembled WGS sequence"/>
</dbReference>
<evidence type="ECO:0000256" key="1">
    <source>
        <dbReference type="SAM" id="MobiDB-lite"/>
    </source>
</evidence>
<keyword evidence="3" id="KW-1185">Reference proteome</keyword>
<protein>
    <submittedName>
        <fullName evidence="2">Uncharacterized protein</fullName>
    </submittedName>
</protein>
<proteinExistence type="predicted"/>
<evidence type="ECO:0000313" key="3">
    <source>
        <dbReference type="Proteomes" id="UP000489600"/>
    </source>
</evidence>
<reference evidence="2" key="1">
    <citation type="submission" date="2019-07" db="EMBL/GenBank/DDBJ databases">
        <authorList>
            <person name="Dittberner H."/>
        </authorList>
    </citation>
    <scope>NUCLEOTIDE SEQUENCE [LARGE SCALE GENOMIC DNA]</scope>
</reference>
<gene>
    <name evidence="2" type="ORF">ANE_LOCUS3267</name>
</gene>
<name>A0A565ATZ1_9BRAS</name>
<comment type="caution">
    <text evidence="2">The sequence shown here is derived from an EMBL/GenBank/DDBJ whole genome shotgun (WGS) entry which is preliminary data.</text>
</comment>
<organism evidence="2 3">
    <name type="scientific">Arabis nemorensis</name>
    <dbReference type="NCBI Taxonomy" id="586526"/>
    <lineage>
        <taxon>Eukaryota</taxon>
        <taxon>Viridiplantae</taxon>
        <taxon>Streptophyta</taxon>
        <taxon>Embryophyta</taxon>
        <taxon>Tracheophyta</taxon>
        <taxon>Spermatophyta</taxon>
        <taxon>Magnoliopsida</taxon>
        <taxon>eudicotyledons</taxon>
        <taxon>Gunneridae</taxon>
        <taxon>Pentapetalae</taxon>
        <taxon>rosids</taxon>
        <taxon>malvids</taxon>
        <taxon>Brassicales</taxon>
        <taxon>Brassicaceae</taxon>
        <taxon>Arabideae</taxon>
        <taxon>Arabis</taxon>
    </lineage>
</organism>
<dbReference type="AlphaFoldDB" id="A0A565ATZ1"/>
<dbReference type="EMBL" id="CABITT030000001">
    <property type="protein sequence ID" value="VVA92822.1"/>
    <property type="molecule type" value="Genomic_DNA"/>
</dbReference>
<sequence length="112" mass="12230">GDGTNGDGLPNCLEALASKQFVFQIRVTPFNFTPNHRTFTVSRISAESTIEDGSEDEKNSPTLTTENNTEGPTTTHTVVVDTTQLDMNSDPPTSSSVGALCEKEKNRKRLRE</sequence>
<feature type="compositionally biased region" description="Polar residues" evidence="1">
    <location>
        <begin position="84"/>
        <end position="97"/>
    </location>
</feature>
<feature type="non-terminal residue" evidence="2">
    <location>
        <position position="1"/>
    </location>
</feature>
<dbReference type="OrthoDB" id="1113559at2759"/>
<accession>A0A565ATZ1</accession>
<feature type="compositionally biased region" description="Low complexity" evidence="1">
    <location>
        <begin position="61"/>
        <end position="83"/>
    </location>
</feature>
<feature type="region of interest" description="Disordered" evidence="1">
    <location>
        <begin position="47"/>
        <end position="112"/>
    </location>
</feature>
<evidence type="ECO:0000313" key="2">
    <source>
        <dbReference type="EMBL" id="VVA92822.1"/>
    </source>
</evidence>